<dbReference type="PANTHER" id="PTHR24356:SF163">
    <property type="entry name" value="3-PHOSPHOINOSITIDE-DEPENDENT PROTEIN KINASE 1-RELATED"/>
    <property type="match status" value="1"/>
</dbReference>
<dbReference type="InterPro" id="IPR011990">
    <property type="entry name" value="TPR-like_helical_dom_sf"/>
</dbReference>
<dbReference type="InterPro" id="IPR011009">
    <property type="entry name" value="Kinase-like_dom_sf"/>
</dbReference>
<feature type="domain" description="Protein kinase" evidence="11">
    <location>
        <begin position="213"/>
        <end position="492"/>
    </location>
</feature>
<dbReference type="Gene3D" id="1.25.40.10">
    <property type="entry name" value="Tetratricopeptide repeat domain"/>
    <property type="match status" value="1"/>
</dbReference>
<dbReference type="EC" id="2.7.11.1" evidence="1"/>
<keyword evidence="6 9" id="KW-0067">ATP-binding</keyword>
<dbReference type="Pfam" id="PF00069">
    <property type="entry name" value="Pkinase"/>
    <property type="match status" value="1"/>
</dbReference>
<evidence type="ECO:0000256" key="5">
    <source>
        <dbReference type="ARBA" id="ARBA00022777"/>
    </source>
</evidence>
<feature type="region of interest" description="Disordered" evidence="10">
    <location>
        <begin position="175"/>
        <end position="195"/>
    </location>
</feature>
<dbReference type="SMART" id="SM00028">
    <property type="entry name" value="TPR"/>
    <property type="match status" value="3"/>
</dbReference>
<protein>
    <recommendedName>
        <fullName evidence="1">non-specific serine/threonine protein kinase</fullName>
        <ecNumber evidence="1">2.7.11.1</ecNumber>
    </recommendedName>
</protein>
<dbReference type="SMART" id="SM00220">
    <property type="entry name" value="S_TKc"/>
    <property type="match status" value="1"/>
</dbReference>
<evidence type="ECO:0000259" key="11">
    <source>
        <dbReference type="PROSITE" id="PS50011"/>
    </source>
</evidence>
<dbReference type="Gene3D" id="1.10.510.10">
    <property type="entry name" value="Transferase(Phosphotransferase) domain 1"/>
    <property type="match status" value="1"/>
</dbReference>
<reference evidence="12 13" key="1">
    <citation type="journal article" date="2012" name="Genome Biol.">
        <title>Genome and low-iron response of an oceanic diatom adapted to chronic iron limitation.</title>
        <authorList>
            <person name="Lommer M."/>
            <person name="Specht M."/>
            <person name="Roy A.S."/>
            <person name="Kraemer L."/>
            <person name="Andreson R."/>
            <person name="Gutowska M.A."/>
            <person name="Wolf J."/>
            <person name="Bergner S.V."/>
            <person name="Schilhabel M.B."/>
            <person name="Klostermeier U.C."/>
            <person name="Beiko R.G."/>
            <person name="Rosenstiel P."/>
            <person name="Hippler M."/>
            <person name="Laroche J."/>
        </authorList>
    </citation>
    <scope>NUCLEOTIDE SEQUENCE [LARGE SCALE GENOMIC DNA]</scope>
    <source>
        <strain evidence="12 13">CCMP1005</strain>
    </source>
</reference>
<feature type="region of interest" description="Disordered" evidence="10">
    <location>
        <begin position="505"/>
        <end position="525"/>
    </location>
</feature>
<proteinExistence type="predicted"/>
<dbReference type="Proteomes" id="UP000266841">
    <property type="component" value="Unassembled WGS sequence"/>
</dbReference>
<dbReference type="eggNOG" id="KOG0592">
    <property type="taxonomic scope" value="Eukaryota"/>
</dbReference>
<dbReference type="AlphaFoldDB" id="K0R8Y6"/>
<dbReference type="PROSITE" id="PS00107">
    <property type="entry name" value="PROTEIN_KINASE_ATP"/>
    <property type="match status" value="1"/>
</dbReference>
<feature type="compositionally biased region" description="Basic and acidic residues" evidence="10">
    <location>
        <begin position="505"/>
        <end position="518"/>
    </location>
</feature>
<dbReference type="PANTHER" id="PTHR24356">
    <property type="entry name" value="SERINE/THREONINE-PROTEIN KINASE"/>
    <property type="match status" value="1"/>
</dbReference>
<keyword evidence="13" id="KW-1185">Reference proteome</keyword>
<evidence type="ECO:0000256" key="7">
    <source>
        <dbReference type="ARBA" id="ARBA00047899"/>
    </source>
</evidence>
<dbReference type="InterPro" id="IPR019734">
    <property type="entry name" value="TPR_rpt"/>
</dbReference>
<dbReference type="SUPFAM" id="SSF48452">
    <property type="entry name" value="TPR-like"/>
    <property type="match status" value="1"/>
</dbReference>
<dbReference type="InterPro" id="IPR017441">
    <property type="entry name" value="Protein_kinase_ATP_BS"/>
</dbReference>
<keyword evidence="4 9" id="KW-0547">Nucleotide-binding</keyword>
<dbReference type="PROSITE" id="PS00108">
    <property type="entry name" value="PROTEIN_KINASE_ST"/>
    <property type="match status" value="1"/>
</dbReference>
<organism evidence="12 13">
    <name type="scientific">Thalassiosira oceanica</name>
    <name type="common">Marine diatom</name>
    <dbReference type="NCBI Taxonomy" id="159749"/>
    <lineage>
        <taxon>Eukaryota</taxon>
        <taxon>Sar</taxon>
        <taxon>Stramenopiles</taxon>
        <taxon>Ochrophyta</taxon>
        <taxon>Bacillariophyta</taxon>
        <taxon>Coscinodiscophyceae</taxon>
        <taxon>Thalassiosirophycidae</taxon>
        <taxon>Thalassiosirales</taxon>
        <taxon>Thalassiosiraceae</taxon>
        <taxon>Thalassiosira</taxon>
    </lineage>
</organism>
<evidence type="ECO:0000256" key="1">
    <source>
        <dbReference type="ARBA" id="ARBA00012513"/>
    </source>
</evidence>
<dbReference type="GO" id="GO:0004674">
    <property type="term" value="F:protein serine/threonine kinase activity"/>
    <property type="evidence" value="ECO:0007669"/>
    <property type="project" value="UniProtKB-KW"/>
</dbReference>
<evidence type="ECO:0000256" key="6">
    <source>
        <dbReference type="ARBA" id="ARBA00022840"/>
    </source>
</evidence>
<evidence type="ECO:0000256" key="9">
    <source>
        <dbReference type="PROSITE-ProRule" id="PRU10141"/>
    </source>
</evidence>
<dbReference type="OMA" id="CIREHAY"/>
<dbReference type="InterPro" id="IPR000719">
    <property type="entry name" value="Prot_kinase_dom"/>
</dbReference>
<evidence type="ECO:0000313" key="13">
    <source>
        <dbReference type="Proteomes" id="UP000266841"/>
    </source>
</evidence>
<evidence type="ECO:0000256" key="8">
    <source>
        <dbReference type="ARBA" id="ARBA00048679"/>
    </source>
</evidence>
<dbReference type="GO" id="GO:0005524">
    <property type="term" value="F:ATP binding"/>
    <property type="evidence" value="ECO:0007669"/>
    <property type="project" value="UniProtKB-UniRule"/>
</dbReference>
<dbReference type="OrthoDB" id="347657at2759"/>
<evidence type="ECO:0000313" key="12">
    <source>
        <dbReference type="EMBL" id="EJK49540.1"/>
    </source>
</evidence>
<feature type="binding site" evidence="9">
    <location>
        <position position="242"/>
    </location>
    <ligand>
        <name>ATP</name>
        <dbReference type="ChEBI" id="CHEBI:30616"/>
    </ligand>
</feature>
<accession>K0R8Y6</accession>
<comment type="caution">
    <text evidence="12">The sequence shown here is derived from an EMBL/GenBank/DDBJ whole genome shotgun (WGS) entry which is preliminary data.</text>
</comment>
<evidence type="ECO:0000256" key="2">
    <source>
        <dbReference type="ARBA" id="ARBA00022527"/>
    </source>
</evidence>
<name>K0R8Y6_THAOC</name>
<dbReference type="GO" id="GO:0035556">
    <property type="term" value="P:intracellular signal transduction"/>
    <property type="evidence" value="ECO:0007669"/>
    <property type="project" value="TreeGrafter"/>
</dbReference>
<sequence length="935" mass="105069">MEQASTPPEASLCATRGCLCGWVERRPMSETEEGLAAAMDPNELRLAANGRFQANALDEALPLYSMAVEVSRQRGDPDLVIHLCNRAACLYKMEMFEEARDDAEEAVKTSDGANCKAYFRLARSQLALNAFGSALGTIDKATAQCDEQLALAGADGADQMKLQKQEFEKLRALTLKKQRQHKSNPDSPPEIKSIKLEPRTPSIKEFVRTTKTSESYNPLGVGNFSSVVVCQHKITGETFALKIIEKEECRKLAKRQHPNVYNEVAMERRILTQDRLPHHVNIVRAYHAMQDYGNLYFLMDLHREHQDLWSQIRYKSFSDGQYYMVGCHASLIRTYMYELLSAVEHCHKHGVVHRDLKTENILLSERGGHVVLIDFGTARDLIQTNLNGPEFVGTPEFMSPEAVKEFKKGGHGCDFTADLWALGVILYQLYAGSTPFESQSPYLGFLKIQRGIFSRSMGVFDDDAWDLIQKWLKVIPQDRLGAGCFEWIPPAVTAGETNGEEILKKEENKSSSTRDDLPRGNVLQHGNGYDVIRQHPFFAKHEAALKKATNSHLSIDGDDEGIPQPTPAQNDLDIRTFGQLVDQSSLDVDLEDSHPPGDGSEYDCLRLEPSDKRRVMHFLDRLKLLKEPRNFRRFFLTKQEARLGRVRPESRDVLGLTQVNDEMGQLRGHNEDGPHPQEQVPAHKLVGDTKTRIHLVTNPLFCKSTNEDCSTPEKEAVRKGYIKQLKESIRLVNRVRPSVVVACGYFDDSCRKILSKVNETVPVVLHDGSAFFNFWIYGAHCVAFPLKFFEPALDEDEDARAEALAWLRMVLEQIKTARSHGYVFVDGDPRRIPEAWVSKLGKSHILGLFGLFDETSSQAGCESGPASFQRDFVVAQDKGGHEADDEISVSSDDSEGIDDANADEHVMHIIGRADNGVRNITISDEEVVWDVDVLL</sequence>
<dbReference type="Gene3D" id="3.30.200.20">
    <property type="entry name" value="Phosphorylase Kinase, domain 1"/>
    <property type="match status" value="1"/>
</dbReference>
<evidence type="ECO:0000256" key="3">
    <source>
        <dbReference type="ARBA" id="ARBA00022679"/>
    </source>
</evidence>
<comment type="catalytic activity">
    <reaction evidence="7">
        <text>L-threonyl-[protein] + ATP = O-phospho-L-threonyl-[protein] + ADP + H(+)</text>
        <dbReference type="Rhea" id="RHEA:46608"/>
        <dbReference type="Rhea" id="RHEA-COMP:11060"/>
        <dbReference type="Rhea" id="RHEA-COMP:11605"/>
        <dbReference type="ChEBI" id="CHEBI:15378"/>
        <dbReference type="ChEBI" id="CHEBI:30013"/>
        <dbReference type="ChEBI" id="CHEBI:30616"/>
        <dbReference type="ChEBI" id="CHEBI:61977"/>
        <dbReference type="ChEBI" id="CHEBI:456216"/>
        <dbReference type="EC" id="2.7.11.1"/>
    </reaction>
</comment>
<dbReference type="InterPro" id="IPR050236">
    <property type="entry name" value="Ser_Thr_kinase_AGC"/>
</dbReference>
<dbReference type="EMBL" id="AGNL01044686">
    <property type="protein sequence ID" value="EJK49540.1"/>
    <property type="molecule type" value="Genomic_DNA"/>
</dbReference>
<dbReference type="PROSITE" id="PS50011">
    <property type="entry name" value="PROTEIN_KINASE_DOM"/>
    <property type="match status" value="1"/>
</dbReference>
<keyword evidence="3" id="KW-0808">Transferase</keyword>
<dbReference type="InterPro" id="IPR008271">
    <property type="entry name" value="Ser/Thr_kinase_AS"/>
</dbReference>
<keyword evidence="5" id="KW-0418">Kinase</keyword>
<evidence type="ECO:0000256" key="4">
    <source>
        <dbReference type="ARBA" id="ARBA00022741"/>
    </source>
</evidence>
<gene>
    <name evidence="12" type="ORF">THAOC_31578</name>
</gene>
<evidence type="ECO:0000256" key="10">
    <source>
        <dbReference type="SAM" id="MobiDB-lite"/>
    </source>
</evidence>
<comment type="catalytic activity">
    <reaction evidence="8">
        <text>L-seryl-[protein] + ATP = O-phospho-L-seryl-[protein] + ADP + H(+)</text>
        <dbReference type="Rhea" id="RHEA:17989"/>
        <dbReference type="Rhea" id="RHEA-COMP:9863"/>
        <dbReference type="Rhea" id="RHEA-COMP:11604"/>
        <dbReference type="ChEBI" id="CHEBI:15378"/>
        <dbReference type="ChEBI" id="CHEBI:29999"/>
        <dbReference type="ChEBI" id="CHEBI:30616"/>
        <dbReference type="ChEBI" id="CHEBI:83421"/>
        <dbReference type="ChEBI" id="CHEBI:456216"/>
        <dbReference type="EC" id="2.7.11.1"/>
    </reaction>
</comment>
<dbReference type="SUPFAM" id="SSF56112">
    <property type="entry name" value="Protein kinase-like (PK-like)"/>
    <property type="match status" value="1"/>
</dbReference>
<keyword evidence="2" id="KW-0723">Serine/threonine-protein kinase</keyword>